<protein>
    <submittedName>
        <fullName evidence="2">YcxB-like protein</fullName>
    </submittedName>
</protein>
<dbReference type="EMBL" id="DF968320">
    <property type="protein sequence ID" value="GAP49944.1"/>
    <property type="molecule type" value="Genomic_DNA"/>
</dbReference>
<feature type="transmembrane region" description="Helical" evidence="1">
    <location>
        <begin position="26"/>
        <end position="46"/>
    </location>
</feature>
<evidence type="ECO:0000313" key="2">
    <source>
        <dbReference type="EMBL" id="GAP49944.1"/>
    </source>
</evidence>
<proteinExistence type="predicted"/>
<keyword evidence="1" id="KW-0812">Transmembrane</keyword>
<name>A0A0K8PR92_STRAJ</name>
<reference evidence="2" key="1">
    <citation type="journal article" date="2015" name="Genome Announc.">
        <title>Draft Genome Sequence of Thiostrepton-Producing Streptomyces azureus ATCC 14921.</title>
        <authorList>
            <person name="Sakihara K."/>
            <person name="Maeda J."/>
            <person name="Tashiro K."/>
            <person name="Fujino Y."/>
            <person name="Kuhara S."/>
            <person name="Ohshima T."/>
            <person name="Ogata S."/>
            <person name="Doi K."/>
        </authorList>
    </citation>
    <scope>NUCLEOTIDE SEQUENCE [LARGE SCALE GENOMIC DNA]</scope>
    <source>
        <strain evidence="2">ATCC14921</strain>
    </source>
</reference>
<dbReference type="PATRIC" id="fig|146537.3.peg.5060"/>
<dbReference type="Proteomes" id="UP000053859">
    <property type="component" value="Unassembled WGS sequence"/>
</dbReference>
<accession>A0A0K8PR92</accession>
<dbReference type="AlphaFoldDB" id="A0A0K8PR92"/>
<keyword evidence="3" id="KW-1185">Reference proteome</keyword>
<dbReference type="RefSeq" id="WP_167745756.1">
    <property type="nucleotide sequence ID" value="NZ_DF968320.1"/>
</dbReference>
<organism evidence="2 3">
    <name type="scientific">Streptomyces azureus</name>
    <dbReference type="NCBI Taxonomy" id="146537"/>
    <lineage>
        <taxon>Bacteria</taxon>
        <taxon>Bacillati</taxon>
        <taxon>Actinomycetota</taxon>
        <taxon>Actinomycetes</taxon>
        <taxon>Kitasatosporales</taxon>
        <taxon>Streptomycetaceae</taxon>
        <taxon>Streptomyces</taxon>
    </lineage>
</organism>
<evidence type="ECO:0000256" key="1">
    <source>
        <dbReference type="SAM" id="Phobius"/>
    </source>
</evidence>
<keyword evidence="1" id="KW-0472">Membrane</keyword>
<sequence length="53" mass="5560">MVRLLLKVLATVAVFAGLLVLLGSGFGTVEITVWTLLLAASVAVVIKRHRSVG</sequence>
<keyword evidence="1" id="KW-1133">Transmembrane helix</keyword>
<gene>
    <name evidence="2" type="ORF">SAZU_4806</name>
</gene>
<evidence type="ECO:0000313" key="3">
    <source>
        <dbReference type="Proteomes" id="UP000053859"/>
    </source>
</evidence>